<evidence type="ECO:0000313" key="3">
    <source>
        <dbReference type="RefSeq" id="XP_018020451.1"/>
    </source>
</evidence>
<feature type="region of interest" description="Disordered" evidence="1">
    <location>
        <begin position="446"/>
        <end position="479"/>
    </location>
</feature>
<feature type="compositionally biased region" description="Polar residues" evidence="1">
    <location>
        <begin position="496"/>
        <end position="510"/>
    </location>
</feature>
<accession>A0A8B7P5T8</accession>
<keyword evidence="2" id="KW-1185">Reference proteome</keyword>
<reference evidence="3" key="1">
    <citation type="submission" date="2025-08" db="UniProtKB">
        <authorList>
            <consortium name="RefSeq"/>
        </authorList>
    </citation>
    <scope>IDENTIFICATION</scope>
    <source>
        <tissue evidence="3">Whole organism</tissue>
    </source>
</reference>
<feature type="compositionally biased region" description="Polar residues" evidence="1">
    <location>
        <begin position="345"/>
        <end position="378"/>
    </location>
</feature>
<gene>
    <name evidence="3" type="primary">LOC108676822</name>
</gene>
<feature type="region of interest" description="Disordered" evidence="1">
    <location>
        <begin position="266"/>
        <end position="410"/>
    </location>
</feature>
<feature type="region of interest" description="Disordered" evidence="1">
    <location>
        <begin position="492"/>
        <end position="512"/>
    </location>
</feature>
<proteinExistence type="predicted"/>
<organism evidence="2 3">
    <name type="scientific">Hyalella azteca</name>
    <name type="common">Amphipod</name>
    <dbReference type="NCBI Taxonomy" id="294128"/>
    <lineage>
        <taxon>Eukaryota</taxon>
        <taxon>Metazoa</taxon>
        <taxon>Ecdysozoa</taxon>
        <taxon>Arthropoda</taxon>
        <taxon>Crustacea</taxon>
        <taxon>Multicrustacea</taxon>
        <taxon>Malacostraca</taxon>
        <taxon>Eumalacostraca</taxon>
        <taxon>Peracarida</taxon>
        <taxon>Amphipoda</taxon>
        <taxon>Senticaudata</taxon>
        <taxon>Talitrida</taxon>
        <taxon>Talitroidea</taxon>
        <taxon>Hyalellidae</taxon>
        <taxon>Hyalella</taxon>
    </lineage>
</organism>
<evidence type="ECO:0000256" key="1">
    <source>
        <dbReference type="SAM" id="MobiDB-lite"/>
    </source>
</evidence>
<feature type="compositionally biased region" description="Basic and acidic residues" evidence="1">
    <location>
        <begin position="240"/>
        <end position="251"/>
    </location>
</feature>
<feature type="compositionally biased region" description="Polar residues" evidence="1">
    <location>
        <begin position="79"/>
        <end position="98"/>
    </location>
</feature>
<evidence type="ECO:0000313" key="2">
    <source>
        <dbReference type="Proteomes" id="UP000694843"/>
    </source>
</evidence>
<dbReference type="KEGG" id="hazt:108676822"/>
<dbReference type="AlphaFoldDB" id="A0A8B7P5T8"/>
<sequence>MPSRPPHLPHPRSRSLDTALDKATGAAPVAADSMPQCSSVAGSLAGSLTGSVTGSFTDSTIPDSVPASITDSVAEVTLPSDTDASDSGISNKCSSKLNAESRRDSKGKDSSNTKHSAAIRAKESNSKNSFRRAHGSSTGSKEDIRLSGRLKNRSGKHTSSVSSDKGRLTPDFKATPKSSLPKEDDSRRALKMKPQTQDSPTALKFDSCKSLSKNQEKEDNTKDNNPYANFLKKRVNSKSKFLESDEKKHLSCRDGRILATSILASVPAGSKKEYSEPRNPYIVPKLSNICRKERSPQPSCSSNSSSPVPSSFTSGLRSPSLISSSSSTSLPQRRKDSVFSFPAKSESSFDNNKQTESLLSSQPHSFIPNTADSRNSLSPRAPHRTHTLENPPKPITFPKPKETSSSPFEALSVKPVTKRVKEIDLHKEGSHIDLVASCEQYLEDERKTASEDESTLASTRRSSISSIGSSNGRRRRRLSSIPLDDELTITEEDNFSTDISRQSPTKSASDTSHEMALFATIAALTHNDWSTDRTDDADSCGEYEGCSPSATKANQNLISTPQSATNPTPGATTKPNSVVPAVSPSSPNRSSGHSPSVKAATMQRSSSSDSSSLLDRYVNKVKTFIKK</sequence>
<dbReference type="GeneID" id="108676822"/>
<feature type="compositionally biased region" description="Basic and acidic residues" evidence="1">
    <location>
        <begin position="99"/>
        <end position="112"/>
    </location>
</feature>
<feature type="region of interest" description="Disordered" evidence="1">
    <location>
        <begin position="551"/>
        <end position="613"/>
    </location>
</feature>
<dbReference type="Proteomes" id="UP000694843">
    <property type="component" value="Unplaced"/>
</dbReference>
<feature type="compositionally biased region" description="Polar residues" evidence="1">
    <location>
        <begin position="35"/>
        <end position="71"/>
    </location>
</feature>
<feature type="compositionally biased region" description="Low complexity" evidence="1">
    <location>
        <begin position="577"/>
        <end position="597"/>
    </location>
</feature>
<protein>
    <submittedName>
        <fullName evidence="3">Dentin sialophosphoprotein-like</fullName>
    </submittedName>
</protein>
<feature type="region of interest" description="Disordered" evidence="1">
    <location>
        <begin position="22"/>
        <end position="251"/>
    </location>
</feature>
<feature type="compositionally biased region" description="Low complexity" evidence="1">
    <location>
        <begin position="296"/>
        <end position="330"/>
    </location>
</feature>
<dbReference type="RefSeq" id="XP_018020451.1">
    <property type="nucleotide sequence ID" value="XM_018164962.1"/>
</dbReference>
<feature type="compositionally biased region" description="Polar residues" evidence="1">
    <location>
        <begin position="551"/>
        <end position="576"/>
    </location>
</feature>
<name>A0A8B7P5T8_HYAAZ</name>
<feature type="compositionally biased region" description="Low complexity" evidence="1">
    <location>
        <begin position="455"/>
        <end position="471"/>
    </location>
</feature>